<dbReference type="PROSITE" id="PS51762">
    <property type="entry name" value="GH16_2"/>
    <property type="match status" value="1"/>
</dbReference>
<dbReference type="InterPro" id="IPR032170">
    <property type="entry name" value="DUF5006"/>
</dbReference>
<organism evidence="3 4">
    <name type="scientific">Sphingobacterium chuzhouense</name>
    <dbReference type="NCBI Taxonomy" id="1742264"/>
    <lineage>
        <taxon>Bacteria</taxon>
        <taxon>Pseudomonadati</taxon>
        <taxon>Bacteroidota</taxon>
        <taxon>Sphingobacteriia</taxon>
        <taxon>Sphingobacteriales</taxon>
        <taxon>Sphingobacteriaceae</taxon>
        <taxon>Sphingobacterium</taxon>
    </lineage>
</organism>
<dbReference type="RefSeq" id="WP_190312555.1">
    <property type="nucleotide sequence ID" value="NZ_JACNYL010000001.1"/>
</dbReference>
<feature type="domain" description="GH16" evidence="2">
    <location>
        <begin position="267"/>
        <end position="600"/>
    </location>
</feature>
<evidence type="ECO:0000259" key="2">
    <source>
        <dbReference type="PROSITE" id="PS51762"/>
    </source>
</evidence>
<dbReference type="Pfam" id="PF16397">
    <property type="entry name" value="DUF5006"/>
    <property type="match status" value="1"/>
</dbReference>
<gene>
    <name evidence="3" type="ORF">H8B21_04435</name>
</gene>
<dbReference type="PROSITE" id="PS51257">
    <property type="entry name" value="PROKAR_LIPOPROTEIN"/>
    <property type="match status" value="1"/>
</dbReference>
<evidence type="ECO:0000313" key="3">
    <source>
        <dbReference type="EMBL" id="MBD1420816.1"/>
    </source>
</evidence>
<dbReference type="EMBL" id="JACNYL010000001">
    <property type="protein sequence ID" value="MBD1420816.1"/>
    <property type="molecule type" value="Genomic_DNA"/>
</dbReference>
<dbReference type="InterPro" id="IPR032182">
    <property type="entry name" value="DUF5014"/>
</dbReference>
<dbReference type="InterPro" id="IPR013320">
    <property type="entry name" value="ConA-like_dom_sf"/>
</dbReference>
<dbReference type="InterPro" id="IPR050546">
    <property type="entry name" value="Glycosyl_Hydrlase_16"/>
</dbReference>
<sequence>MMMNRVIYTILSILIVTILYSCTKNLLDPLVKPVPLKVSLSSQSLVMGDELTIEIFVDEEDNAEAVSPEEFDVYLSAKAGTRDVAGEVFENMPEKVTFPKGEKRIAVKVPILKEGITSTYTLDLTTFVRGYKISGATQSIIVSDFHYTIVGLKNNPDKEVQEGSDFVLTASVGVPSLEDIVVNIAAKVGEEDEYENLPVTLTIPKGATSIESENILLKEDMIYTGNKNLTLLISSNATVHPIYESELIILKRDIDAPLGALLQDERWVYDNPSIPFMSSRNKAAVETWYDKDPIEMHIGDPHPKISGWNFYNALEFHAIPAAYANVTPNTFGNYVPKGFAAQNTTLVQTVMAVNNDKYSTITSEGYLKMWAVKEPTQATGGASGMRNYGFSALYSSKFNANNATFIPQHTRIYPGMRIEVRARVRGEKNGFNCAIWLQGNAQSSLAWPLYGEIDILENPVGSKTGTNMAYQTFHLSDQGMADYNPHSVVNMPNMSDWNIYWVEFVNENTVTMGINGQDNVTLRKSDMKDPSLWPFDKVINPEGFHFLLTLGAPSEWGLGSPTPAGWDSAFADILYNDSKTNPRTPRLELDWIRYYTNAVYDIGNKQSAYTHNTANATLY</sequence>
<dbReference type="Pfam" id="PF16406">
    <property type="entry name" value="DUF5014"/>
    <property type="match status" value="1"/>
</dbReference>
<name>A0ABR7XNS6_9SPHI</name>
<evidence type="ECO:0000313" key="4">
    <source>
        <dbReference type="Proteomes" id="UP000651112"/>
    </source>
</evidence>
<evidence type="ECO:0000256" key="1">
    <source>
        <dbReference type="ARBA" id="ARBA00006865"/>
    </source>
</evidence>
<protein>
    <submittedName>
        <fullName evidence="3">DUF5006 domain-containing protein</fullName>
    </submittedName>
</protein>
<dbReference type="Proteomes" id="UP000651112">
    <property type="component" value="Unassembled WGS sequence"/>
</dbReference>
<proteinExistence type="inferred from homology"/>
<dbReference type="SUPFAM" id="SSF49899">
    <property type="entry name" value="Concanavalin A-like lectins/glucanases"/>
    <property type="match status" value="1"/>
</dbReference>
<dbReference type="PANTHER" id="PTHR10963">
    <property type="entry name" value="GLYCOSYL HYDROLASE-RELATED"/>
    <property type="match status" value="1"/>
</dbReference>
<keyword evidence="4" id="KW-1185">Reference proteome</keyword>
<dbReference type="Gene3D" id="2.60.120.200">
    <property type="match status" value="1"/>
</dbReference>
<accession>A0ABR7XNS6</accession>
<dbReference type="InterPro" id="IPR000757">
    <property type="entry name" value="Beta-glucanase-like"/>
</dbReference>
<reference evidence="3 4" key="1">
    <citation type="submission" date="2020-08" db="EMBL/GenBank/DDBJ databases">
        <title>Sphingobacterium sp. DN00404 isolated from aquaculture water.</title>
        <authorList>
            <person name="Zhang M."/>
        </authorList>
    </citation>
    <scope>NUCLEOTIDE SEQUENCE [LARGE SCALE GENOMIC DNA]</scope>
    <source>
        <strain evidence="3 4">KCTC 42746</strain>
    </source>
</reference>
<comment type="similarity">
    <text evidence="1">Belongs to the glycosyl hydrolase 16 family.</text>
</comment>
<comment type="caution">
    <text evidence="3">The sequence shown here is derived from an EMBL/GenBank/DDBJ whole genome shotgun (WGS) entry which is preliminary data.</text>
</comment>
<dbReference type="PANTHER" id="PTHR10963:SF55">
    <property type="entry name" value="GLYCOSIDE HYDROLASE FAMILY 16 PROTEIN"/>
    <property type="match status" value="1"/>
</dbReference>